<dbReference type="Pfam" id="PF13333">
    <property type="entry name" value="rve_2"/>
    <property type="match status" value="1"/>
</dbReference>
<dbReference type="EMBL" id="SODO01000001">
    <property type="protein sequence ID" value="TDW61961.1"/>
    <property type="molecule type" value="Genomic_DNA"/>
</dbReference>
<dbReference type="PANTHER" id="PTHR46889">
    <property type="entry name" value="TRANSPOSASE INSF FOR INSERTION SEQUENCE IS3B-RELATED"/>
    <property type="match status" value="1"/>
</dbReference>
<accession>A0ABY2F297</accession>
<comment type="caution">
    <text evidence="3">The sequence shown here is derived from an EMBL/GenBank/DDBJ whole genome shotgun (WGS) entry which is preliminary data.</text>
</comment>
<gene>
    <name evidence="3" type="ORF">LY04_00006</name>
</gene>
<feature type="domain" description="Integrase catalytic" evidence="2">
    <location>
        <begin position="107"/>
        <end position="142"/>
    </location>
</feature>
<organism evidence="3 4">
    <name type="scientific">Oceanimonas baumannii</name>
    <dbReference type="NCBI Taxonomy" id="129578"/>
    <lineage>
        <taxon>Bacteria</taxon>
        <taxon>Pseudomonadati</taxon>
        <taxon>Pseudomonadota</taxon>
        <taxon>Gammaproteobacteria</taxon>
        <taxon>Aeromonadales</taxon>
        <taxon>Aeromonadaceae</taxon>
        <taxon>Oceanimonas</taxon>
    </lineage>
</organism>
<dbReference type="SUPFAM" id="SSF53098">
    <property type="entry name" value="Ribonuclease H-like"/>
    <property type="match status" value="1"/>
</dbReference>
<dbReference type="InterPro" id="IPR025948">
    <property type="entry name" value="HTH-like_dom"/>
</dbReference>
<feature type="domain" description="HTH-like" evidence="1">
    <location>
        <begin position="3"/>
        <end position="49"/>
    </location>
</feature>
<evidence type="ECO:0000259" key="1">
    <source>
        <dbReference type="Pfam" id="PF13276"/>
    </source>
</evidence>
<reference evidence="3 4" key="1">
    <citation type="submission" date="2019-03" db="EMBL/GenBank/DDBJ databases">
        <title>Genomic Encyclopedia of Archaeal and Bacterial Type Strains, Phase II (KMG-II): from individual species to whole genera.</title>
        <authorList>
            <person name="Goeker M."/>
        </authorList>
    </citation>
    <scope>NUCLEOTIDE SEQUENCE [LARGE SCALE GENOMIC DNA]</scope>
    <source>
        <strain evidence="3 4">DSM 15594</strain>
    </source>
</reference>
<keyword evidence="4" id="KW-1185">Reference proteome</keyword>
<name>A0ABY2F297_9GAMM</name>
<dbReference type="InterPro" id="IPR050900">
    <property type="entry name" value="Transposase_IS3/IS150/IS904"/>
</dbReference>
<dbReference type="InterPro" id="IPR012337">
    <property type="entry name" value="RNaseH-like_sf"/>
</dbReference>
<proteinExistence type="predicted"/>
<dbReference type="Pfam" id="PF13276">
    <property type="entry name" value="HTH_21"/>
    <property type="match status" value="1"/>
</dbReference>
<sequence length="144" mass="17124">MLDIHRIHAASKSRYGSPKVHRALRQEGIRVGVKRVARLMREAGLKARVECVYRRMHKRRAELKVLPNYRLEESKPTGPNQQWSSDVTYIRLGRRHVFLAVIVDLWSLESLRKQVDYYIRYFYNRVRLHSSLDYVSPIQYEKAA</sequence>
<evidence type="ECO:0000313" key="3">
    <source>
        <dbReference type="EMBL" id="TDW61961.1"/>
    </source>
</evidence>
<dbReference type="Proteomes" id="UP000295058">
    <property type="component" value="Unassembled WGS sequence"/>
</dbReference>
<dbReference type="InterPro" id="IPR001584">
    <property type="entry name" value="Integrase_cat-core"/>
</dbReference>
<dbReference type="PANTHER" id="PTHR46889:SF4">
    <property type="entry name" value="TRANSPOSASE INSO FOR INSERTION SEQUENCE ELEMENT IS911B-RELATED"/>
    <property type="match status" value="1"/>
</dbReference>
<evidence type="ECO:0000313" key="4">
    <source>
        <dbReference type="Proteomes" id="UP000295058"/>
    </source>
</evidence>
<protein>
    <submittedName>
        <fullName evidence="3">Integrase-like protein</fullName>
    </submittedName>
</protein>
<evidence type="ECO:0000259" key="2">
    <source>
        <dbReference type="Pfam" id="PF13333"/>
    </source>
</evidence>